<gene>
    <name evidence="1" type="ORF">AXF42_Ash019983</name>
</gene>
<name>A0A2I0AZN7_9ASPA</name>
<dbReference type="EMBL" id="KZ451934">
    <property type="protein sequence ID" value="PKA60994.1"/>
    <property type="molecule type" value="Genomic_DNA"/>
</dbReference>
<accession>A0A2I0AZN7</accession>
<sequence length="54" mass="5514">MQAAYRNQVAGGNVIAGVTGTYGASPQMQGSYSNAARNQQGLGRMGGFGTYIGQ</sequence>
<reference evidence="1 2" key="1">
    <citation type="journal article" date="2017" name="Nature">
        <title>The Apostasia genome and the evolution of orchids.</title>
        <authorList>
            <person name="Zhang G.Q."/>
            <person name="Liu K.W."/>
            <person name="Li Z."/>
            <person name="Lohaus R."/>
            <person name="Hsiao Y.Y."/>
            <person name="Niu S.C."/>
            <person name="Wang J.Y."/>
            <person name="Lin Y.C."/>
            <person name="Xu Q."/>
            <person name="Chen L.J."/>
            <person name="Yoshida K."/>
            <person name="Fujiwara S."/>
            <person name="Wang Z.W."/>
            <person name="Zhang Y.Q."/>
            <person name="Mitsuda N."/>
            <person name="Wang M."/>
            <person name="Liu G.H."/>
            <person name="Pecoraro L."/>
            <person name="Huang H.X."/>
            <person name="Xiao X.J."/>
            <person name="Lin M."/>
            <person name="Wu X.Y."/>
            <person name="Wu W.L."/>
            <person name="Chen Y.Y."/>
            <person name="Chang S.B."/>
            <person name="Sakamoto S."/>
            <person name="Ohme-Takagi M."/>
            <person name="Yagi M."/>
            <person name="Zeng S.J."/>
            <person name="Shen C.Y."/>
            <person name="Yeh C.M."/>
            <person name="Luo Y.B."/>
            <person name="Tsai W.C."/>
            <person name="Van de Peer Y."/>
            <person name="Liu Z.J."/>
        </authorList>
    </citation>
    <scope>NUCLEOTIDE SEQUENCE [LARGE SCALE GENOMIC DNA]</scope>
    <source>
        <strain evidence="2">cv. Shenzhen</strain>
        <tissue evidence="1">Stem</tissue>
    </source>
</reference>
<organism evidence="1 2">
    <name type="scientific">Apostasia shenzhenica</name>
    <dbReference type="NCBI Taxonomy" id="1088818"/>
    <lineage>
        <taxon>Eukaryota</taxon>
        <taxon>Viridiplantae</taxon>
        <taxon>Streptophyta</taxon>
        <taxon>Embryophyta</taxon>
        <taxon>Tracheophyta</taxon>
        <taxon>Spermatophyta</taxon>
        <taxon>Magnoliopsida</taxon>
        <taxon>Liliopsida</taxon>
        <taxon>Asparagales</taxon>
        <taxon>Orchidaceae</taxon>
        <taxon>Apostasioideae</taxon>
        <taxon>Apostasia</taxon>
    </lineage>
</organism>
<keyword evidence="2" id="KW-1185">Reference proteome</keyword>
<dbReference type="AlphaFoldDB" id="A0A2I0AZN7"/>
<protein>
    <submittedName>
        <fullName evidence="1">Uncharacterized protein</fullName>
    </submittedName>
</protein>
<dbReference type="Proteomes" id="UP000236161">
    <property type="component" value="Unassembled WGS sequence"/>
</dbReference>
<proteinExistence type="predicted"/>
<evidence type="ECO:0000313" key="1">
    <source>
        <dbReference type="EMBL" id="PKA60994.1"/>
    </source>
</evidence>
<dbReference type="OrthoDB" id="1875751at2759"/>
<evidence type="ECO:0000313" key="2">
    <source>
        <dbReference type="Proteomes" id="UP000236161"/>
    </source>
</evidence>